<evidence type="ECO:0000256" key="2">
    <source>
        <dbReference type="ARBA" id="ARBA00023219"/>
    </source>
</evidence>
<evidence type="ECO:0000256" key="1">
    <source>
        <dbReference type="ARBA" id="ARBA00022612"/>
    </source>
</evidence>
<dbReference type="InterPro" id="IPR052404">
    <property type="entry name" value="SPP1-like_terminase"/>
</dbReference>
<sequence>MALTPKQERFVAEYLIDLNATQAAIRARYSARTAASQGERLLRNVEVDTAIKAAMKAREQRTHITQDRVLQELARIAFFDIRRLYRDDGTMKDPHEMDSDTAAAIASIEVKEEMERSEEVDEELEDQPHGGALKRRRGNLVAGYTLKTKVFDKGSALQLAMRHLGMLNDKIAHTGPTGGPVETITRVELVPLKK</sequence>
<evidence type="ECO:0000313" key="4">
    <source>
        <dbReference type="Proteomes" id="UP000029553"/>
    </source>
</evidence>
<evidence type="ECO:0000313" key="3">
    <source>
        <dbReference type="EMBL" id="KGH27025.1"/>
    </source>
</evidence>
<dbReference type="Gene3D" id="1.10.10.1400">
    <property type="entry name" value="Terminase, small subunit, N-terminal DNA-binding domain, HTH motif"/>
    <property type="match status" value="1"/>
</dbReference>
<dbReference type="Pfam" id="PF03592">
    <property type="entry name" value="Terminase_2"/>
    <property type="match status" value="1"/>
</dbReference>
<dbReference type="GO" id="GO:0051276">
    <property type="term" value="P:chromosome organization"/>
    <property type="evidence" value="ECO:0007669"/>
    <property type="project" value="InterPro"/>
</dbReference>
<accession>A0A096GPE7</accession>
<keyword evidence="1" id="KW-1188">Viral release from host cell</keyword>
<protein>
    <recommendedName>
        <fullName evidence="5">Terminase small subunit</fullName>
    </recommendedName>
</protein>
<dbReference type="PANTHER" id="PTHR41328">
    <property type="entry name" value="TERMINASE SMALL SUBUNIT-RELATED"/>
    <property type="match status" value="1"/>
</dbReference>
<name>A0A096GPE7_COMTE</name>
<gene>
    <name evidence="3" type="ORF">P353_19750</name>
</gene>
<proteinExistence type="predicted"/>
<reference evidence="3 4" key="1">
    <citation type="submission" date="2013-09" db="EMBL/GenBank/DDBJ databases">
        <title>High correlation between genotypes and phenotypes of environmental bacteria Comamonas testosteroni strains.</title>
        <authorList>
            <person name="Liu L."/>
            <person name="Zhu W."/>
            <person name="Xia X."/>
            <person name="Xu B."/>
            <person name="Luo M."/>
            <person name="Wang G."/>
        </authorList>
    </citation>
    <scope>NUCLEOTIDE SEQUENCE [LARGE SCALE GENOMIC DNA]</scope>
    <source>
        <strain evidence="3 4">JL40</strain>
    </source>
</reference>
<keyword evidence="2" id="KW-0231">Viral genome packaging</keyword>
<dbReference type="Proteomes" id="UP000029553">
    <property type="component" value="Unassembled WGS sequence"/>
</dbReference>
<organism evidence="3 4">
    <name type="scientific">Comamonas testosteroni</name>
    <name type="common">Pseudomonas testosteroni</name>
    <dbReference type="NCBI Taxonomy" id="285"/>
    <lineage>
        <taxon>Bacteria</taxon>
        <taxon>Pseudomonadati</taxon>
        <taxon>Pseudomonadota</taxon>
        <taxon>Betaproteobacteria</taxon>
        <taxon>Burkholderiales</taxon>
        <taxon>Comamonadaceae</taxon>
        <taxon>Comamonas</taxon>
    </lineage>
</organism>
<dbReference type="AlphaFoldDB" id="A0A096GPE7"/>
<dbReference type="RefSeq" id="WP_034372984.1">
    <property type="nucleotide sequence ID" value="NZ_AWOR01000067.1"/>
</dbReference>
<dbReference type="PANTHER" id="PTHR41328:SF2">
    <property type="entry name" value="TERMINASE SMALL SUBUNIT"/>
    <property type="match status" value="1"/>
</dbReference>
<comment type="caution">
    <text evidence="3">The sequence shown here is derived from an EMBL/GenBank/DDBJ whole genome shotgun (WGS) entry which is preliminary data.</text>
</comment>
<dbReference type="EMBL" id="AWOR01000067">
    <property type="protein sequence ID" value="KGH27025.1"/>
    <property type="molecule type" value="Genomic_DNA"/>
</dbReference>
<evidence type="ECO:0008006" key="5">
    <source>
        <dbReference type="Google" id="ProtNLM"/>
    </source>
</evidence>
<dbReference type="InterPro" id="IPR005335">
    <property type="entry name" value="Terminase_ssu"/>
</dbReference>
<dbReference type="InterPro" id="IPR038713">
    <property type="entry name" value="Terminase_Gp1_N_sf"/>
</dbReference>